<feature type="domain" description="GWxTD" evidence="1">
    <location>
        <begin position="50"/>
        <end position="190"/>
    </location>
</feature>
<sequence>MSNSLNLEKKSKKIPLALCFLLLSSSFLVFFSSSCRLYNIERKLDPVNADFISKVKYIITRKERKIFLELPNSEKEQFIEKFWERRDPDQDTEENEFKMEYFNRIERASELFVSEAKPGWLTDRGRIYILFGPPMDRMRYPMGGDPYSRCREIWYYGAFPVVFLDSTCTGIYSLVTYDLTGMRQFNLMYMHELTKAQARAQQTFGKEKRFFDFKWRVKKDVVEEDRVEGTITIEIPYGNIWYKAEGDMLETVLDVRLELKDSEGNLIWEYEEAFAIAIKEDELKEKQNKMYEMEIPLILEKDLERLRQGKNLLHALIINRTGGEDLKKVMEFRL</sequence>
<organism evidence="2">
    <name type="scientific">marine sediment metagenome</name>
    <dbReference type="NCBI Taxonomy" id="412755"/>
    <lineage>
        <taxon>unclassified sequences</taxon>
        <taxon>metagenomes</taxon>
        <taxon>ecological metagenomes</taxon>
    </lineage>
</organism>
<gene>
    <name evidence="2" type="ORF">LCGC14_0699560</name>
</gene>
<dbReference type="AlphaFoldDB" id="A0A0F9T495"/>
<protein>
    <recommendedName>
        <fullName evidence="1">GWxTD domain-containing protein</fullName>
    </recommendedName>
</protein>
<evidence type="ECO:0000259" key="1">
    <source>
        <dbReference type="Pfam" id="PF20094"/>
    </source>
</evidence>
<proteinExistence type="predicted"/>
<comment type="caution">
    <text evidence="2">The sequence shown here is derived from an EMBL/GenBank/DDBJ whole genome shotgun (WGS) entry which is preliminary data.</text>
</comment>
<evidence type="ECO:0000313" key="2">
    <source>
        <dbReference type="EMBL" id="KKN43796.1"/>
    </source>
</evidence>
<dbReference type="InterPro" id="IPR030959">
    <property type="entry name" value="GWxTD_dom"/>
</dbReference>
<dbReference type="NCBIfam" id="TIGR04514">
    <property type="entry name" value="GWxTD_dom"/>
    <property type="match status" value="1"/>
</dbReference>
<accession>A0A0F9T495</accession>
<name>A0A0F9T495_9ZZZZ</name>
<dbReference type="Pfam" id="PF20094">
    <property type="entry name" value="GWxTD_dom"/>
    <property type="match status" value="1"/>
</dbReference>
<dbReference type="EMBL" id="LAZR01001488">
    <property type="protein sequence ID" value="KKN43796.1"/>
    <property type="molecule type" value="Genomic_DNA"/>
</dbReference>
<reference evidence="2" key="1">
    <citation type="journal article" date="2015" name="Nature">
        <title>Complex archaea that bridge the gap between prokaryotes and eukaryotes.</title>
        <authorList>
            <person name="Spang A."/>
            <person name="Saw J.H."/>
            <person name="Jorgensen S.L."/>
            <person name="Zaremba-Niedzwiedzka K."/>
            <person name="Martijn J."/>
            <person name="Lind A.E."/>
            <person name="van Eijk R."/>
            <person name="Schleper C."/>
            <person name="Guy L."/>
            <person name="Ettema T.J."/>
        </authorList>
    </citation>
    <scope>NUCLEOTIDE SEQUENCE</scope>
</reference>